<comment type="caution">
    <text evidence="2">The sequence shown here is derived from an EMBL/GenBank/DDBJ whole genome shotgun (WGS) entry which is preliminary data.</text>
</comment>
<keyword evidence="1" id="KW-0472">Membrane</keyword>
<accession>A0ABW0JFD3</accession>
<name>A0ABW0JFD3_9BURK</name>
<proteinExistence type="predicted"/>
<evidence type="ECO:0000313" key="3">
    <source>
        <dbReference type="Proteomes" id="UP001596103"/>
    </source>
</evidence>
<reference evidence="3" key="1">
    <citation type="journal article" date="2019" name="Int. J. Syst. Evol. Microbiol.">
        <title>The Global Catalogue of Microorganisms (GCM) 10K type strain sequencing project: providing services to taxonomists for standard genome sequencing and annotation.</title>
        <authorList>
            <consortium name="The Broad Institute Genomics Platform"/>
            <consortium name="The Broad Institute Genome Sequencing Center for Infectious Disease"/>
            <person name="Wu L."/>
            <person name="Ma J."/>
        </authorList>
    </citation>
    <scope>NUCLEOTIDE SEQUENCE [LARGE SCALE GENOMIC DNA]</scope>
    <source>
        <strain evidence="3">CCUG 56042</strain>
    </source>
</reference>
<evidence type="ECO:0000256" key="1">
    <source>
        <dbReference type="SAM" id="Phobius"/>
    </source>
</evidence>
<protein>
    <submittedName>
        <fullName evidence="2">Uncharacterized protein</fullName>
    </submittedName>
</protein>
<keyword evidence="3" id="KW-1185">Reference proteome</keyword>
<keyword evidence="1" id="KW-1133">Transmembrane helix</keyword>
<sequence length="116" mass="12717">MWITLWFASVVATASGIALDMRCLKVNRVGLSRTGWALACALGGLPTVAFYLRQRRAVWRSLIDAVWQVAGDSSQPAHLRRQRLLALRNAGVIGQAVYRTCQAQLDAAGRTAPPQR</sequence>
<evidence type="ECO:0000313" key="2">
    <source>
        <dbReference type="EMBL" id="MFC5431873.1"/>
    </source>
</evidence>
<feature type="transmembrane region" description="Helical" evidence="1">
    <location>
        <begin position="34"/>
        <end position="52"/>
    </location>
</feature>
<dbReference type="RefSeq" id="WP_377715476.1">
    <property type="nucleotide sequence ID" value="NZ_JBHSMP010000042.1"/>
</dbReference>
<dbReference type="EMBL" id="JBHSMP010000042">
    <property type="protein sequence ID" value="MFC5431873.1"/>
    <property type="molecule type" value="Genomic_DNA"/>
</dbReference>
<gene>
    <name evidence="2" type="ORF">ACFPTO_24220</name>
</gene>
<organism evidence="2 3">
    <name type="scientific">Paraburkholderia denitrificans</name>
    <dbReference type="NCBI Taxonomy" id="694025"/>
    <lineage>
        <taxon>Bacteria</taxon>
        <taxon>Pseudomonadati</taxon>
        <taxon>Pseudomonadota</taxon>
        <taxon>Betaproteobacteria</taxon>
        <taxon>Burkholderiales</taxon>
        <taxon>Burkholderiaceae</taxon>
        <taxon>Paraburkholderia</taxon>
    </lineage>
</organism>
<keyword evidence="1" id="KW-0812">Transmembrane</keyword>
<dbReference type="Proteomes" id="UP001596103">
    <property type="component" value="Unassembled WGS sequence"/>
</dbReference>